<dbReference type="InterPro" id="IPR010098">
    <property type="entry name" value="PFL2/GDeHydtase_fam"/>
</dbReference>
<keyword evidence="7" id="KW-1185">Reference proteome</keyword>
<accession>A0A1L3GGQ4</accession>
<dbReference type="STRING" id="29542.A6070_02810"/>
<evidence type="ECO:0000259" key="4">
    <source>
        <dbReference type="PROSITE" id="PS51149"/>
    </source>
</evidence>
<dbReference type="PANTHER" id="PTHR43641:SF2">
    <property type="entry name" value="DEHYDRATASE YBIW-RELATED"/>
    <property type="match status" value="1"/>
</dbReference>
<evidence type="ECO:0000256" key="2">
    <source>
        <dbReference type="ARBA" id="ARBA00023239"/>
    </source>
</evidence>
<dbReference type="Pfam" id="PF02901">
    <property type="entry name" value="PFL-like"/>
    <property type="match status" value="1"/>
</dbReference>
<dbReference type="RefSeq" id="WP_072286961.1">
    <property type="nucleotide sequence ID" value="NZ_CP015455.1"/>
</dbReference>
<keyword evidence="1 3" id="KW-0556">Organic radical</keyword>
<dbReference type="AlphaFoldDB" id="A0A1L3GGQ4"/>
<dbReference type="PROSITE" id="PS51554">
    <property type="entry name" value="PFL"/>
    <property type="match status" value="1"/>
</dbReference>
<dbReference type="GO" id="GO:0005829">
    <property type="term" value="C:cytosol"/>
    <property type="evidence" value="ECO:0007669"/>
    <property type="project" value="TreeGrafter"/>
</dbReference>
<dbReference type="InterPro" id="IPR004184">
    <property type="entry name" value="PFL_dom"/>
</dbReference>
<dbReference type="Proteomes" id="UP000182264">
    <property type="component" value="Chromosome"/>
</dbReference>
<evidence type="ECO:0000313" key="6">
    <source>
        <dbReference type="EMBL" id="APG25112.1"/>
    </source>
</evidence>
<dbReference type="Gene3D" id="3.20.70.20">
    <property type="match status" value="1"/>
</dbReference>
<evidence type="ECO:0000256" key="3">
    <source>
        <dbReference type="PROSITE-ProRule" id="PRU00493"/>
    </source>
</evidence>
<name>A0A1L3GGQ4_SYNAC</name>
<protein>
    <submittedName>
        <fullName evidence="6">Glycyl radical enzyme</fullName>
    </submittedName>
</protein>
<dbReference type="EMBL" id="CP015518">
    <property type="protein sequence ID" value="APG25112.1"/>
    <property type="molecule type" value="Genomic_DNA"/>
</dbReference>
<dbReference type="CDD" id="cd01677">
    <property type="entry name" value="PFL2_DhaB_BssA"/>
    <property type="match status" value="1"/>
</dbReference>
<feature type="modified residue" description="Glycine radical" evidence="3">
    <location>
        <position position="776"/>
    </location>
</feature>
<feature type="domain" description="PFL" evidence="5">
    <location>
        <begin position="20"/>
        <end position="673"/>
    </location>
</feature>
<evidence type="ECO:0000256" key="1">
    <source>
        <dbReference type="ARBA" id="ARBA00022818"/>
    </source>
</evidence>
<proteinExistence type="predicted"/>
<dbReference type="OrthoDB" id="9803969at2"/>
<dbReference type="GO" id="GO:0016829">
    <property type="term" value="F:lyase activity"/>
    <property type="evidence" value="ECO:0007669"/>
    <property type="project" value="UniProtKB-KW"/>
</dbReference>
<gene>
    <name evidence="6" type="ORF">A7E75_08835</name>
</gene>
<dbReference type="PANTHER" id="PTHR43641">
    <property type="entry name" value="FORMATE ACETYLTRANSFERASE 3-RELATED"/>
    <property type="match status" value="1"/>
</dbReference>
<dbReference type="NCBIfam" id="TIGR01774">
    <property type="entry name" value="PFL2-3"/>
    <property type="match status" value="1"/>
</dbReference>
<evidence type="ECO:0000313" key="7">
    <source>
        <dbReference type="Proteomes" id="UP000182264"/>
    </source>
</evidence>
<dbReference type="KEGG" id="pace:A6070_02810"/>
<organism evidence="6 7">
    <name type="scientific">Syntrophotalea acetylenica</name>
    <name type="common">Pelobacter acetylenicus</name>
    <dbReference type="NCBI Taxonomy" id="29542"/>
    <lineage>
        <taxon>Bacteria</taxon>
        <taxon>Pseudomonadati</taxon>
        <taxon>Thermodesulfobacteriota</taxon>
        <taxon>Desulfuromonadia</taxon>
        <taxon>Desulfuromonadales</taxon>
        <taxon>Syntrophotaleaceae</taxon>
        <taxon>Syntrophotalea</taxon>
    </lineage>
</organism>
<dbReference type="Pfam" id="PF01228">
    <property type="entry name" value="Gly_radical"/>
    <property type="match status" value="1"/>
</dbReference>
<dbReference type="PROSITE" id="PS51149">
    <property type="entry name" value="GLY_RADICAL_2"/>
    <property type="match status" value="1"/>
</dbReference>
<sequence length="800" mass="87527">MSQKQTVQINSAVAEHGPSNRVEQVKARFLTQTPEICPERARLITQSYKETEALPMHLRRAKALEKILAGMSIFIEDDELIVGNQCSKPRSTPIFPEFSCKWLEDELDRLAKRKADVFLISEDTKAVLRDEIFPYWAGKTNQEYATSLMTAEALAAQTAGVFTVGNYYFNGVGHISVDYKKVLHNGLNEIIAEAEAAKAKLDFADPEDMKKGQFLDAVIISNKAVIAFANRFAAEAERLAAGADAARKAELLEIARICRKVPAQPAESFYEALQSFWFIQLVIQIESNGHSISPMRMDQYLYPFYAADKANLGAEKVQELVDLLWIKMAGINKVRDEGSTQAFGGYPMFQNIIVGGVNRHGEDATNELSLIMMQATANTALYGPSLSVRIHEGTPTLFWKKAAEVSRLGLGMPAWYNDRVVIPGLLSRGLTLEDARDYGIIGCVEPQVGGKTEGWHDAAFFSMAKVLELALNNGYDPMGKVQLGPQTGSIQDFKSFDDVVGAYKKQMAYFVKLLCHSDNAVDLAHGKNVPLPFLSGMVEDCIGRGKAVQEGGAIYNFTGPQGVGVANVGDSLAAIKKFCFDEQIISLPELKAAMDKDFEGAEELRQMLVNRAPKYGNDDDYADEIAVMATDVYCAEVQKYRNPRNGIFQPGLYPVSANVPLGAVVAATPDGRKCGHPLADGVSPQGGFDISGPTATVCSVAKLDHIVASNGTLLNQKFSPDSLAGDDGLQKLIAVTDTFFKRGGFHVQYNVVSRQVLEDAQANPENYRGLVVRVAGYSAFFTVLDKSIQNDIISRTEQVA</sequence>
<keyword evidence="2" id="KW-0456">Lyase</keyword>
<reference evidence="6 7" key="1">
    <citation type="journal article" date="2017" name="Genome Announc.">
        <title>Complete Genome Sequences of Two Acetylene-Fermenting Pelobacter acetylenicus Strains.</title>
        <authorList>
            <person name="Sutton J.M."/>
            <person name="Baesman S.M."/>
            <person name="Fierst J.L."/>
            <person name="Poret-Peterson A.T."/>
            <person name="Oremland R.S."/>
            <person name="Dunlap D.S."/>
            <person name="Akob D.M."/>
        </authorList>
    </citation>
    <scope>NUCLEOTIDE SEQUENCE [LARGE SCALE GENOMIC DNA]</scope>
    <source>
        <strain evidence="6 7">DSM 3247</strain>
    </source>
</reference>
<feature type="domain" description="Glycine radical" evidence="4">
    <location>
        <begin position="680"/>
        <end position="800"/>
    </location>
</feature>
<evidence type="ECO:0000259" key="5">
    <source>
        <dbReference type="PROSITE" id="PS51554"/>
    </source>
</evidence>
<dbReference type="PROSITE" id="PS00850">
    <property type="entry name" value="GLY_RADICAL_1"/>
    <property type="match status" value="1"/>
</dbReference>
<dbReference type="InterPro" id="IPR019777">
    <property type="entry name" value="Form_AcTrfase_GR_CS"/>
</dbReference>
<dbReference type="InterPro" id="IPR051215">
    <property type="entry name" value="GRE"/>
</dbReference>
<dbReference type="InterPro" id="IPR001150">
    <property type="entry name" value="Gly_radical"/>
</dbReference>
<dbReference type="SUPFAM" id="SSF51998">
    <property type="entry name" value="PFL-like glycyl radical enzymes"/>
    <property type="match status" value="1"/>
</dbReference>